<accession>A0AAV3XV36</accession>
<evidence type="ECO:0000256" key="6">
    <source>
        <dbReference type="ARBA" id="ARBA00023180"/>
    </source>
</evidence>
<comment type="caution">
    <text evidence="9">The sequence shown here is derived from an EMBL/GenBank/DDBJ whole genome shotgun (WGS) entry which is preliminary data.</text>
</comment>
<dbReference type="Gene3D" id="2.60.40.10">
    <property type="entry name" value="Immunoglobulins"/>
    <property type="match status" value="1"/>
</dbReference>
<keyword evidence="5" id="KW-1015">Disulfide bond</keyword>
<dbReference type="GO" id="GO:0008061">
    <property type="term" value="F:chitin binding"/>
    <property type="evidence" value="ECO:0007669"/>
    <property type="project" value="InterPro"/>
</dbReference>
<dbReference type="InterPro" id="IPR003599">
    <property type="entry name" value="Ig_sub"/>
</dbReference>
<evidence type="ECO:0000259" key="7">
    <source>
        <dbReference type="PROSITE" id="PS50835"/>
    </source>
</evidence>
<reference evidence="9 10" key="1">
    <citation type="journal article" date="2021" name="Elife">
        <title>Chloroplast acquisition without the gene transfer in kleptoplastic sea slugs, Plakobranchus ocellatus.</title>
        <authorList>
            <person name="Maeda T."/>
            <person name="Takahashi S."/>
            <person name="Yoshida T."/>
            <person name="Shimamura S."/>
            <person name="Takaki Y."/>
            <person name="Nagai Y."/>
            <person name="Toyoda A."/>
            <person name="Suzuki Y."/>
            <person name="Arimoto A."/>
            <person name="Ishii H."/>
            <person name="Satoh N."/>
            <person name="Nishiyama T."/>
            <person name="Hasebe M."/>
            <person name="Maruyama T."/>
            <person name="Minagawa J."/>
            <person name="Obokata J."/>
            <person name="Shigenobu S."/>
        </authorList>
    </citation>
    <scope>NUCLEOTIDE SEQUENCE [LARGE SCALE GENOMIC DNA]</scope>
</reference>
<dbReference type="GO" id="GO:0016020">
    <property type="term" value="C:membrane"/>
    <property type="evidence" value="ECO:0007669"/>
    <property type="project" value="UniProtKB-SubCell"/>
</dbReference>
<dbReference type="EMBL" id="BLXT01000055">
    <property type="protein sequence ID" value="GFN74142.1"/>
    <property type="molecule type" value="Genomic_DNA"/>
</dbReference>
<dbReference type="PANTHER" id="PTHR23277">
    <property type="entry name" value="NECTIN-RELATED"/>
    <property type="match status" value="1"/>
</dbReference>
<feature type="domain" description="Ig-like" evidence="7">
    <location>
        <begin position="257"/>
        <end position="362"/>
    </location>
</feature>
<dbReference type="SMART" id="SM00409">
    <property type="entry name" value="IG"/>
    <property type="match status" value="4"/>
</dbReference>
<keyword evidence="4" id="KW-0472">Membrane</keyword>
<evidence type="ECO:0000313" key="9">
    <source>
        <dbReference type="EMBL" id="GFN74142.1"/>
    </source>
</evidence>
<dbReference type="SUPFAM" id="SSF48726">
    <property type="entry name" value="Immunoglobulin"/>
    <property type="match status" value="1"/>
</dbReference>
<keyword evidence="10" id="KW-1185">Reference proteome</keyword>
<dbReference type="PANTHER" id="PTHR23277:SF108">
    <property type="entry name" value="FASCICLIN-3"/>
    <property type="match status" value="1"/>
</dbReference>
<proteinExistence type="predicted"/>
<name>A0AAV3XV36_9GAST</name>
<dbReference type="InterPro" id="IPR007110">
    <property type="entry name" value="Ig-like_dom"/>
</dbReference>
<comment type="subcellular location">
    <subcellularLocation>
        <location evidence="1">Membrane</location>
    </subcellularLocation>
</comment>
<dbReference type="InterPro" id="IPR013783">
    <property type="entry name" value="Ig-like_fold"/>
</dbReference>
<evidence type="ECO:0000313" key="10">
    <source>
        <dbReference type="Proteomes" id="UP000735302"/>
    </source>
</evidence>
<dbReference type="Proteomes" id="UP000735302">
    <property type="component" value="Unassembled WGS sequence"/>
</dbReference>
<dbReference type="SUPFAM" id="SSF57625">
    <property type="entry name" value="Invertebrate chitin-binding proteins"/>
    <property type="match status" value="3"/>
</dbReference>
<dbReference type="PROSITE" id="PS50835">
    <property type="entry name" value="IG_LIKE"/>
    <property type="match status" value="1"/>
</dbReference>
<dbReference type="InterPro" id="IPR002557">
    <property type="entry name" value="Chitin-bd_dom"/>
</dbReference>
<dbReference type="PROSITE" id="PS50940">
    <property type="entry name" value="CHIT_BIND_II"/>
    <property type="match status" value="1"/>
</dbReference>
<dbReference type="GO" id="GO:0007156">
    <property type="term" value="P:homophilic cell adhesion via plasma membrane adhesion molecules"/>
    <property type="evidence" value="ECO:0007669"/>
    <property type="project" value="TreeGrafter"/>
</dbReference>
<dbReference type="SMART" id="SM00494">
    <property type="entry name" value="ChtBD2"/>
    <property type="match status" value="4"/>
</dbReference>
<feature type="domain" description="Chitin-binding type-2" evidence="8">
    <location>
        <begin position="476"/>
        <end position="533"/>
    </location>
</feature>
<dbReference type="AlphaFoldDB" id="A0AAV3XV36"/>
<sequence>MLSSTANEGASLEVTCSLSPGSFTSIGVFRRVGDIEQPIVYFFSNGTESIISQGVTSTIRRLVGSATHMVSVLDQVTCTVAGEYVCKHDNGQQASANITVHVTATAVGIITSEDMIEGQETEISCTGTVDNMGDVILTSQDTISDAFVESTHFTKASTMVNSGDQCKSSLTTQFTSALDLSHNGTNVRCETTSPVSTSRTVEIVIVQESICDGKNEGTAVAHPYSLTKYVICGNSIKVNTCAVSLIWRQDLKTCVDPGAAEVTMLSGTANEGSSLEVTCSLSTGSFTSIGVFRRDGDFEQPIVYFFSNGTESIVSQRVTSTMRRLDGSATHMVSVFDKVTCTVAGEYVCKHDNGQQASANITVYALPSGSSSVEVPRVFIAGSPGTVRCSSMVIDKANKGVSFLERAPSEDGPFTNVGLQPTSSFIKSEDQCETTADLDYTIPDVDFLIWNGSYVKCRTDFPVMTTQAAIVLVIDSSICSQVLEGSNLPNPYEDDSFILCTGGFPQLQYCSDGKIWRQDFLNCAFASDATVSARDKTVEANVNSSVNITCSVTPGTYEYVRLYQDNGGKNLLLATFYSDGSTIKESEKLSDLYRETEVGGSELMTSQLADVICADQGVFWCQHDNTQKDQLELIVNVPPSVVMTPDDDFAPITSNMIVCVANLDLRGSQVNIHLKRRDEISGVFEDANVPVISTDVLDETPGCFQRKRTIFSQVFDLAWNNTDVRCDVPAPESTSDVFTLLVIPGDICVSRSIAEVIAHPYTSFRFIMCFGQQFVVMPCPGDGYRFIPAVKECVIDGTPVAAIEAPARFTDLEDLILTCYVTGGHFDKLELLKIDGDTRTPVVSFGPDFSATRHFSREIDIDTTFVDALNVRHVIITLKTASCKDIGQYTCNLDNGQDRATSIDIYAIPEDIISDATNNITCESREYPGSQFLMGLQRFDSTSNQWQNIAEMQAYQFPVGTESGSQCRMGAHFEQVYDLTWNNTDVRCEVKDTSSTSDFQTLYIIPGDYCEQFPMASTQIHPYNSNKYFYCFAEVISIFTCPDSTFVWSQSEGQCILLSDSVAKSTTQRVYVQTSGNVAPISSISPETTATTTTTVLTTTAQPPSTARPDPEISVIGGNFSLGVSASITCEVSHPMEGSVVMIFMTDIGLELVATFDMDNKDGSQDTAAKTGISLSRSEQGKISSLTATFDPFLCSHVGMYACSDDGGHTGSANAGAIVPEQILIFQPPTTMTTTEEATFDCSGIVDKSGRLYFSIQNLGQPDSDYR</sequence>
<evidence type="ECO:0000256" key="4">
    <source>
        <dbReference type="ARBA" id="ARBA00023136"/>
    </source>
</evidence>
<evidence type="ECO:0000256" key="2">
    <source>
        <dbReference type="ARBA" id="ARBA00022729"/>
    </source>
</evidence>
<dbReference type="GO" id="GO:0007157">
    <property type="term" value="P:heterophilic cell-cell adhesion via plasma membrane cell adhesion molecules"/>
    <property type="evidence" value="ECO:0007669"/>
    <property type="project" value="TreeGrafter"/>
</dbReference>
<dbReference type="InterPro" id="IPR036508">
    <property type="entry name" value="Chitin-bd_dom_sf"/>
</dbReference>
<dbReference type="GO" id="GO:0005576">
    <property type="term" value="C:extracellular region"/>
    <property type="evidence" value="ECO:0007669"/>
    <property type="project" value="InterPro"/>
</dbReference>
<keyword evidence="6" id="KW-0325">Glycoprotein</keyword>
<evidence type="ECO:0000256" key="1">
    <source>
        <dbReference type="ARBA" id="ARBA00004370"/>
    </source>
</evidence>
<dbReference type="InterPro" id="IPR051427">
    <property type="entry name" value="Nectin/Nectin-like"/>
</dbReference>
<evidence type="ECO:0000256" key="3">
    <source>
        <dbReference type="ARBA" id="ARBA00022737"/>
    </source>
</evidence>
<dbReference type="GO" id="GO:0005912">
    <property type="term" value="C:adherens junction"/>
    <property type="evidence" value="ECO:0007669"/>
    <property type="project" value="TreeGrafter"/>
</dbReference>
<dbReference type="InterPro" id="IPR036179">
    <property type="entry name" value="Ig-like_dom_sf"/>
</dbReference>
<evidence type="ECO:0008006" key="11">
    <source>
        <dbReference type="Google" id="ProtNLM"/>
    </source>
</evidence>
<organism evidence="9 10">
    <name type="scientific">Plakobranchus ocellatus</name>
    <dbReference type="NCBI Taxonomy" id="259542"/>
    <lineage>
        <taxon>Eukaryota</taxon>
        <taxon>Metazoa</taxon>
        <taxon>Spiralia</taxon>
        <taxon>Lophotrochozoa</taxon>
        <taxon>Mollusca</taxon>
        <taxon>Gastropoda</taxon>
        <taxon>Heterobranchia</taxon>
        <taxon>Euthyneura</taxon>
        <taxon>Panpulmonata</taxon>
        <taxon>Sacoglossa</taxon>
        <taxon>Placobranchoidea</taxon>
        <taxon>Plakobranchidae</taxon>
        <taxon>Plakobranchus</taxon>
    </lineage>
</organism>
<protein>
    <recommendedName>
        <fullName evidence="11">Sushi domain-containing protein</fullName>
    </recommendedName>
</protein>
<keyword evidence="2" id="KW-0732">Signal</keyword>
<evidence type="ECO:0000256" key="5">
    <source>
        <dbReference type="ARBA" id="ARBA00023157"/>
    </source>
</evidence>
<evidence type="ECO:0000259" key="8">
    <source>
        <dbReference type="PROSITE" id="PS50940"/>
    </source>
</evidence>
<gene>
    <name evidence="9" type="ORF">PoB_000064800</name>
</gene>
<keyword evidence="3" id="KW-0677">Repeat</keyword>